<dbReference type="EnsemblPlants" id="AET6Gv20423000.8">
    <property type="protein sequence ID" value="AET6Gv20423000.8"/>
    <property type="gene ID" value="AET6Gv20423000"/>
</dbReference>
<proteinExistence type="predicted"/>
<organism evidence="1 2">
    <name type="scientific">Aegilops tauschii subsp. strangulata</name>
    <name type="common">Goatgrass</name>
    <dbReference type="NCBI Taxonomy" id="200361"/>
    <lineage>
        <taxon>Eukaryota</taxon>
        <taxon>Viridiplantae</taxon>
        <taxon>Streptophyta</taxon>
        <taxon>Embryophyta</taxon>
        <taxon>Tracheophyta</taxon>
        <taxon>Spermatophyta</taxon>
        <taxon>Magnoliopsida</taxon>
        <taxon>Liliopsida</taxon>
        <taxon>Poales</taxon>
        <taxon>Poaceae</taxon>
        <taxon>BOP clade</taxon>
        <taxon>Pooideae</taxon>
        <taxon>Triticodae</taxon>
        <taxon>Triticeae</taxon>
        <taxon>Triticinae</taxon>
        <taxon>Aegilops</taxon>
    </lineage>
</organism>
<reference evidence="2" key="1">
    <citation type="journal article" date="2014" name="Science">
        <title>Ancient hybridizations among the ancestral genomes of bread wheat.</title>
        <authorList>
            <consortium name="International Wheat Genome Sequencing Consortium,"/>
            <person name="Marcussen T."/>
            <person name="Sandve S.R."/>
            <person name="Heier L."/>
            <person name="Spannagl M."/>
            <person name="Pfeifer M."/>
            <person name="Jakobsen K.S."/>
            <person name="Wulff B.B."/>
            <person name="Steuernagel B."/>
            <person name="Mayer K.F."/>
            <person name="Olsen O.A."/>
        </authorList>
    </citation>
    <scope>NUCLEOTIDE SEQUENCE [LARGE SCALE GENOMIC DNA]</scope>
    <source>
        <strain evidence="2">cv. AL8/78</strain>
    </source>
</reference>
<dbReference type="AlphaFoldDB" id="A0A453NN37"/>
<accession>A0A453NN37</accession>
<evidence type="ECO:0000313" key="2">
    <source>
        <dbReference type="Proteomes" id="UP000015105"/>
    </source>
</evidence>
<name>A0A453NN37_AEGTS</name>
<reference evidence="1" key="5">
    <citation type="journal article" date="2021" name="G3 (Bethesda)">
        <title>Aegilops tauschii genome assembly Aet v5.0 features greater sequence contiguity and improved annotation.</title>
        <authorList>
            <person name="Wang L."/>
            <person name="Zhu T."/>
            <person name="Rodriguez J.C."/>
            <person name="Deal K.R."/>
            <person name="Dubcovsky J."/>
            <person name="McGuire P.E."/>
            <person name="Lux T."/>
            <person name="Spannagl M."/>
            <person name="Mayer K.F.X."/>
            <person name="Baldrich P."/>
            <person name="Meyers B.C."/>
            <person name="Huo N."/>
            <person name="Gu Y.Q."/>
            <person name="Zhou H."/>
            <person name="Devos K.M."/>
            <person name="Bennetzen J.L."/>
            <person name="Unver T."/>
            <person name="Budak H."/>
            <person name="Gulick P.J."/>
            <person name="Galiba G."/>
            <person name="Kalapos B."/>
            <person name="Nelson D.R."/>
            <person name="Li P."/>
            <person name="You F.M."/>
            <person name="Luo M.C."/>
            <person name="Dvorak J."/>
        </authorList>
    </citation>
    <scope>NUCLEOTIDE SEQUENCE [LARGE SCALE GENOMIC DNA]</scope>
    <source>
        <strain evidence="1">cv. AL8/78</strain>
    </source>
</reference>
<reference evidence="1" key="3">
    <citation type="journal article" date="2017" name="Nature">
        <title>Genome sequence of the progenitor of the wheat D genome Aegilops tauschii.</title>
        <authorList>
            <person name="Luo M.C."/>
            <person name="Gu Y.Q."/>
            <person name="Puiu D."/>
            <person name="Wang H."/>
            <person name="Twardziok S.O."/>
            <person name="Deal K.R."/>
            <person name="Huo N."/>
            <person name="Zhu T."/>
            <person name="Wang L."/>
            <person name="Wang Y."/>
            <person name="McGuire P.E."/>
            <person name="Liu S."/>
            <person name="Long H."/>
            <person name="Ramasamy R.K."/>
            <person name="Rodriguez J.C."/>
            <person name="Van S.L."/>
            <person name="Yuan L."/>
            <person name="Wang Z."/>
            <person name="Xia Z."/>
            <person name="Xiao L."/>
            <person name="Anderson O.D."/>
            <person name="Ouyang S."/>
            <person name="Liang Y."/>
            <person name="Zimin A.V."/>
            <person name="Pertea G."/>
            <person name="Qi P."/>
            <person name="Bennetzen J.L."/>
            <person name="Dai X."/>
            <person name="Dawson M.W."/>
            <person name="Muller H.G."/>
            <person name="Kugler K."/>
            <person name="Rivarola-Duarte L."/>
            <person name="Spannagl M."/>
            <person name="Mayer K.F.X."/>
            <person name="Lu F.H."/>
            <person name="Bevan M.W."/>
            <person name="Leroy P."/>
            <person name="Li P."/>
            <person name="You F.M."/>
            <person name="Sun Q."/>
            <person name="Liu Z."/>
            <person name="Lyons E."/>
            <person name="Wicker T."/>
            <person name="Salzberg S.L."/>
            <person name="Devos K.M."/>
            <person name="Dvorak J."/>
        </authorList>
    </citation>
    <scope>NUCLEOTIDE SEQUENCE [LARGE SCALE GENOMIC DNA]</scope>
    <source>
        <strain evidence="1">cv. AL8/78</strain>
    </source>
</reference>
<keyword evidence="2" id="KW-1185">Reference proteome</keyword>
<dbReference type="Gramene" id="AET6Gv20423000.8">
    <property type="protein sequence ID" value="AET6Gv20423000.8"/>
    <property type="gene ID" value="AET6Gv20423000"/>
</dbReference>
<reference evidence="1" key="4">
    <citation type="submission" date="2019-03" db="UniProtKB">
        <authorList>
            <consortium name="EnsemblPlants"/>
        </authorList>
    </citation>
    <scope>IDENTIFICATION</scope>
</reference>
<reference evidence="2" key="2">
    <citation type="journal article" date="2017" name="Nat. Plants">
        <title>The Aegilops tauschii genome reveals multiple impacts of transposons.</title>
        <authorList>
            <person name="Zhao G."/>
            <person name="Zou C."/>
            <person name="Li K."/>
            <person name="Wang K."/>
            <person name="Li T."/>
            <person name="Gao L."/>
            <person name="Zhang X."/>
            <person name="Wang H."/>
            <person name="Yang Z."/>
            <person name="Liu X."/>
            <person name="Jiang W."/>
            <person name="Mao L."/>
            <person name="Kong X."/>
            <person name="Jiao Y."/>
            <person name="Jia J."/>
        </authorList>
    </citation>
    <scope>NUCLEOTIDE SEQUENCE [LARGE SCALE GENOMIC DNA]</scope>
    <source>
        <strain evidence="2">cv. AL8/78</strain>
    </source>
</reference>
<dbReference type="Proteomes" id="UP000015105">
    <property type="component" value="Chromosome 6D"/>
</dbReference>
<evidence type="ECO:0000313" key="1">
    <source>
        <dbReference type="EnsemblPlants" id="AET6Gv20423000.8"/>
    </source>
</evidence>
<protein>
    <submittedName>
        <fullName evidence="1">Uncharacterized protein</fullName>
    </submittedName>
</protein>
<sequence length="51" mass="5363">EERLLPQLLCAPLLLANAATCRSQAAASLRPGYCLPSTVDQVVGGIDESNH</sequence>